<dbReference type="PANTHER" id="PTHR24421">
    <property type="entry name" value="NITRATE/NITRITE SENSOR PROTEIN NARX-RELATED"/>
    <property type="match status" value="1"/>
</dbReference>
<accession>A0ABT1QT95</accession>
<evidence type="ECO:0000256" key="1">
    <source>
        <dbReference type="ARBA" id="ARBA00000085"/>
    </source>
</evidence>
<keyword evidence="6" id="KW-0812">Transmembrane</keyword>
<feature type="transmembrane region" description="Helical" evidence="6">
    <location>
        <begin position="172"/>
        <end position="193"/>
    </location>
</feature>
<sequence length="594" mass="64951">MNAARHASCRLLRRLAFGLSLVFAIAAVLAAYRYRVPEGAVCAIAPQRIEAAPDSAPSAVSVTRYRFEFTALRAGDAGLAISIGEAVPFYRLQLNGADLTPQILLERRDLRDLAPHFHRLPPDVVRAGRNVAVLELPDDRALGRQRLSQLCAGDAVALYAAFRANWWRMVGIPRLCALVLGMLALLAAAGWLLSARHTAYAWYFACILLMLVRTIYVSTGERPGTPLLCAAIDSVAIALQPYFFYRFMRDYWHLLLPLPAAVVRIGTLLALCSCVLMALLPQLPGGRLVYLGAVLVSTGASLFAVGAVSCGVGRLQGREHGVALWTAVFAYAVALPEIANLFLPFEQRWMWTAPVAHVALAVGFGHLLLRRLVLGADLLRHAARAAADDLDGDAAPAEAWTHLSARLRRRERGRLIRDIHDGFGSRLVAILQRARREVPQAEIQRSLQRALLDMRLMIDALDESSRSLGVALAGLRHRLEPVLALAGIAADWQLSGIDDVRIDDRRCLIGLFRCVEELLGNAAVYAGCRVLAVEVRVIDEELMLRVSDADSGGDRPVRGDIAPLRALVERYGGRCYVAAADGRQFACTLQFALF</sequence>
<keyword evidence="6" id="KW-1133">Transmembrane helix</keyword>
<feature type="transmembrane region" description="Helical" evidence="6">
    <location>
        <begin position="225"/>
        <end position="244"/>
    </location>
</feature>
<organism evidence="7 8">
    <name type="scientific">Tahibacter harae</name>
    <dbReference type="NCBI Taxonomy" id="2963937"/>
    <lineage>
        <taxon>Bacteria</taxon>
        <taxon>Pseudomonadati</taxon>
        <taxon>Pseudomonadota</taxon>
        <taxon>Gammaproteobacteria</taxon>
        <taxon>Lysobacterales</taxon>
        <taxon>Rhodanobacteraceae</taxon>
        <taxon>Tahibacter</taxon>
    </lineage>
</organism>
<keyword evidence="5" id="KW-0902">Two-component regulatory system</keyword>
<evidence type="ECO:0000313" key="7">
    <source>
        <dbReference type="EMBL" id="MCQ4165515.1"/>
    </source>
</evidence>
<keyword evidence="4" id="KW-0418">Kinase</keyword>
<evidence type="ECO:0000313" key="8">
    <source>
        <dbReference type="Proteomes" id="UP001165498"/>
    </source>
</evidence>
<evidence type="ECO:0000256" key="4">
    <source>
        <dbReference type="ARBA" id="ARBA00022777"/>
    </source>
</evidence>
<dbReference type="Gene3D" id="3.30.565.10">
    <property type="entry name" value="Histidine kinase-like ATPase, C-terminal domain"/>
    <property type="match status" value="1"/>
</dbReference>
<evidence type="ECO:0000256" key="3">
    <source>
        <dbReference type="ARBA" id="ARBA00022679"/>
    </source>
</evidence>
<dbReference type="PANTHER" id="PTHR24421:SF10">
    <property type="entry name" value="NITRATE_NITRITE SENSOR PROTEIN NARQ"/>
    <property type="match status" value="1"/>
</dbReference>
<reference evidence="7" key="1">
    <citation type="submission" date="2022-07" db="EMBL/GenBank/DDBJ databases">
        <title>Tahibacter sp., a new gammaproteobacterium isolated from the silt sample collected at pig farm.</title>
        <authorList>
            <person name="Chen H."/>
        </authorList>
    </citation>
    <scope>NUCLEOTIDE SEQUENCE</scope>
    <source>
        <strain evidence="7">P2K</strain>
    </source>
</reference>
<dbReference type="Proteomes" id="UP001165498">
    <property type="component" value="Unassembled WGS sequence"/>
</dbReference>
<feature type="transmembrane region" description="Helical" evidence="6">
    <location>
        <begin position="322"/>
        <end position="343"/>
    </location>
</feature>
<dbReference type="RefSeq" id="WP_255914705.1">
    <property type="nucleotide sequence ID" value="NZ_JANFQO010000010.1"/>
</dbReference>
<dbReference type="EC" id="2.7.13.3" evidence="2"/>
<feature type="transmembrane region" description="Helical" evidence="6">
    <location>
        <begin position="288"/>
        <end position="310"/>
    </location>
</feature>
<gene>
    <name evidence="7" type="ORF">NM961_12425</name>
</gene>
<proteinExistence type="predicted"/>
<feature type="transmembrane region" description="Helical" evidence="6">
    <location>
        <begin position="349"/>
        <end position="369"/>
    </location>
</feature>
<name>A0ABT1QT95_9GAMM</name>
<keyword evidence="8" id="KW-1185">Reference proteome</keyword>
<dbReference type="EMBL" id="JANFQO010000010">
    <property type="protein sequence ID" value="MCQ4165515.1"/>
    <property type="molecule type" value="Genomic_DNA"/>
</dbReference>
<comment type="caution">
    <text evidence="7">The sequence shown here is derived from an EMBL/GenBank/DDBJ whole genome shotgun (WGS) entry which is preliminary data.</text>
</comment>
<comment type="catalytic activity">
    <reaction evidence="1">
        <text>ATP + protein L-histidine = ADP + protein N-phospho-L-histidine.</text>
        <dbReference type="EC" id="2.7.13.3"/>
    </reaction>
</comment>
<dbReference type="InterPro" id="IPR036890">
    <property type="entry name" value="HATPase_C_sf"/>
</dbReference>
<dbReference type="InterPro" id="IPR050482">
    <property type="entry name" value="Sensor_HK_TwoCompSys"/>
</dbReference>
<feature type="transmembrane region" description="Helical" evidence="6">
    <location>
        <begin position="256"/>
        <end position="282"/>
    </location>
</feature>
<evidence type="ECO:0000256" key="5">
    <source>
        <dbReference type="ARBA" id="ARBA00023012"/>
    </source>
</evidence>
<evidence type="ECO:0000256" key="2">
    <source>
        <dbReference type="ARBA" id="ARBA00012438"/>
    </source>
</evidence>
<feature type="transmembrane region" description="Helical" evidence="6">
    <location>
        <begin position="200"/>
        <end position="219"/>
    </location>
</feature>
<protein>
    <recommendedName>
        <fullName evidence="2">histidine kinase</fullName>
        <ecNumber evidence="2">2.7.13.3</ecNumber>
    </recommendedName>
</protein>
<keyword evidence="6" id="KW-0472">Membrane</keyword>
<keyword evidence="3" id="KW-0808">Transferase</keyword>
<evidence type="ECO:0000256" key="6">
    <source>
        <dbReference type="SAM" id="Phobius"/>
    </source>
</evidence>